<feature type="compositionally biased region" description="Polar residues" evidence="2">
    <location>
        <begin position="19"/>
        <end position="28"/>
    </location>
</feature>
<gene>
    <name evidence="4" type="ORF">KHLLAP_LOCUS8642</name>
</gene>
<evidence type="ECO:0000259" key="3">
    <source>
        <dbReference type="Pfam" id="PF13257"/>
    </source>
</evidence>
<keyword evidence="5" id="KW-1185">Reference proteome</keyword>
<feature type="compositionally biased region" description="Low complexity" evidence="2">
    <location>
        <begin position="82"/>
        <end position="96"/>
    </location>
</feature>
<feature type="region of interest" description="Disordered" evidence="2">
    <location>
        <begin position="1"/>
        <end position="131"/>
    </location>
</feature>
<organism evidence="4 5">
    <name type="scientific">Anthostomella pinea</name>
    <dbReference type="NCBI Taxonomy" id="933095"/>
    <lineage>
        <taxon>Eukaryota</taxon>
        <taxon>Fungi</taxon>
        <taxon>Dikarya</taxon>
        <taxon>Ascomycota</taxon>
        <taxon>Pezizomycotina</taxon>
        <taxon>Sordariomycetes</taxon>
        <taxon>Xylariomycetidae</taxon>
        <taxon>Xylariales</taxon>
        <taxon>Xylariaceae</taxon>
        <taxon>Anthostomella</taxon>
    </lineage>
</organism>
<feature type="coiled-coil region" evidence="1">
    <location>
        <begin position="140"/>
        <end position="167"/>
    </location>
</feature>
<dbReference type="EMBL" id="CAUWAG010000010">
    <property type="protein sequence ID" value="CAJ2508174.1"/>
    <property type="molecule type" value="Genomic_DNA"/>
</dbReference>
<sequence length="523" mass="57811">MPLERRRSRVYPDAPVSMDQVSTASSTDLKAEDSTPGPASMPSPCVGRGDQSSEDEQRDIDPWSSSMPPPPVPSETFETRLSRSTSSASRNANRLSLTLPIAPPNGTSSRPTPTSSMPPTPIGSSALNSPMDPNDYIVAIAAQERRVLELREELGRAEKELKTLQRRWATSEAYKKRPTNRNVEPLRTLASTGDTLNGYAESPAAKRSSELDRRKAILLAQSQGTPRSRRTVIRGGHTRALSLLSPTKSADDVPIHEDDDVRRSTDSHIRRLPPPSLAPPSKRATWAPRQTQPPHGVKQIAHDFKQGLWTFVEDLRQATVGDEGVSGTTNRTSEMAPRQDHDQDTIRASTSGRGRIPFSIEPDSATDSSSSASSASFNDRFLHRRNTSRAEAKTRKHFSWTPLTFDNFDDEDWSNWDSPTVKSSRWSGSTVNGDIIPAIPEKIDENEATLRRKRSRAELRSPSPHTPSKLEELPQVILNRLSLTPSNIKNTTSNFIKEWEKSLSPPDSATLDAGLQDLRNSIL</sequence>
<feature type="compositionally biased region" description="Low complexity" evidence="2">
    <location>
        <begin position="104"/>
        <end position="115"/>
    </location>
</feature>
<feature type="region of interest" description="Disordered" evidence="2">
    <location>
        <begin position="320"/>
        <end position="377"/>
    </location>
</feature>
<feature type="region of interest" description="Disordered" evidence="2">
    <location>
        <begin position="452"/>
        <end position="473"/>
    </location>
</feature>
<evidence type="ECO:0000313" key="5">
    <source>
        <dbReference type="Proteomes" id="UP001295740"/>
    </source>
</evidence>
<keyword evidence="1" id="KW-0175">Coiled coil</keyword>
<evidence type="ECO:0000256" key="2">
    <source>
        <dbReference type="SAM" id="MobiDB-lite"/>
    </source>
</evidence>
<reference evidence="4" key="1">
    <citation type="submission" date="2023-10" db="EMBL/GenBank/DDBJ databases">
        <authorList>
            <person name="Hackl T."/>
        </authorList>
    </citation>
    <scope>NUCLEOTIDE SEQUENCE</scope>
</reference>
<feature type="region of interest" description="Disordered" evidence="2">
    <location>
        <begin position="220"/>
        <end position="296"/>
    </location>
</feature>
<feature type="domain" description="DUF4048" evidence="3">
    <location>
        <begin position="298"/>
        <end position="380"/>
    </location>
</feature>
<dbReference type="InterPro" id="IPR025122">
    <property type="entry name" value="DUF4048"/>
</dbReference>
<comment type="caution">
    <text evidence="4">The sequence shown here is derived from an EMBL/GenBank/DDBJ whole genome shotgun (WGS) entry which is preliminary data.</text>
</comment>
<dbReference type="AlphaFoldDB" id="A0AAI8YI67"/>
<proteinExistence type="predicted"/>
<feature type="compositionally biased region" description="Low complexity" evidence="2">
    <location>
        <begin position="363"/>
        <end position="376"/>
    </location>
</feature>
<dbReference type="Pfam" id="PF13257">
    <property type="entry name" value="DUF4048"/>
    <property type="match status" value="1"/>
</dbReference>
<accession>A0AAI8YI67</accession>
<protein>
    <submittedName>
        <fullName evidence="4">Uu.00g093600.m01.CDS01</fullName>
    </submittedName>
</protein>
<dbReference type="Proteomes" id="UP001295740">
    <property type="component" value="Unassembled WGS sequence"/>
</dbReference>
<evidence type="ECO:0000313" key="4">
    <source>
        <dbReference type="EMBL" id="CAJ2508174.1"/>
    </source>
</evidence>
<evidence type="ECO:0000256" key="1">
    <source>
        <dbReference type="SAM" id="Coils"/>
    </source>
</evidence>
<feature type="compositionally biased region" description="Basic and acidic residues" evidence="2">
    <location>
        <begin position="249"/>
        <end position="269"/>
    </location>
</feature>
<name>A0AAI8YI67_9PEZI</name>